<feature type="compositionally biased region" description="Low complexity" evidence="5">
    <location>
        <begin position="365"/>
        <end position="380"/>
    </location>
</feature>
<evidence type="ECO:0000259" key="6">
    <source>
        <dbReference type="SMART" id="SM00853"/>
    </source>
</evidence>
<keyword evidence="3 4" id="KW-0234">DNA repair</keyword>
<dbReference type="HAMAP" id="MF_00149">
    <property type="entry name" value="DNA_mis_repair"/>
    <property type="match status" value="1"/>
</dbReference>
<dbReference type="InterPro" id="IPR038973">
    <property type="entry name" value="MutL/Mlh/Pms-like"/>
</dbReference>
<dbReference type="GO" id="GO:0016887">
    <property type="term" value="F:ATP hydrolysis activity"/>
    <property type="evidence" value="ECO:0007669"/>
    <property type="project" value="InterPro"/>
</dbReference>
<dbReference type="Gene3D" id="3.30.1370.100">
    <property type="entry name" value="MutL, C-terminal domain, regulatory subdomain"/>
    <property type="match status" value="1"/>
</dbReference>
<dbReference type="InterPro" id="IPR014721">
    <property type="entry name" value="Ribsml_uS5_D2-typ_fold_subgr"/>
</dbReference>
<dbReference type="InterPro" id="IPR014762">
    <property type="entry name" value="DNA_mismatch_repair_CS"/>
</dbReference>
<protein>
    <recommendedName>
        <fullName evidence="4">DNA mismatch repair protein MutL</fullName>
    </recommendedName>
</protein>
<reference evidence="8 9" key="1">
    <citation type="journal article" date="2015" name="Genome Announc.">
        <title>Expanding the biotechnology potential of lactobacilli through comparative genomics of 213 strains and associated genera.</title>
        <authorList>
            <person name="Sun Z."/>
            <person name="Harris H.M."/>
            <person name="McCann A."/>
            <person name="Guo C."/>
            <person name="Argimon S."/>
            <person name="Zhang W."/>
            <person name="Yang X."/>
            <person name="Jeffery I.B."/>
            <person name="Cooney J.C."/>
            <person name="Kagawa T.F."/>
            <person name="Liu W."/>
            <person name="Song Y."/>
            <person name="Salvetti E."/>
            <person name="Wrobel A."/>
            <person name="Rasinkangas P."/>
            <person name="Parkhill J."/>
            <person name="Rea M.C."/>
            <person name="O'Sullivan O."/>
            <person name="Ritari J."/>
            <person name="Douillard F.P."/>
            <person name="Paul Ross R."/>
            <person name="Yang R."/>
            <person name="Briner A.E."/>
            <person name="Felis G.E."/>
            <person name="de Vos W.M."/>
            <person name="Barrangou R."/>
            <person name="Klaenhammer T.R."/>
            <person name="Caufield P.W."/>
            <person name="Cui Y."/>
            <person name="Zhang H."/>
            <person name="O'Toole P.W."/>
        </authorList>
    </citation>
    <scope>NUCLEOTIDE SEQUENCE [LARGE SCALE GENOMIC DNA]</scope>
    <source>
        <strain evidence="8 9">DSM 6035</strain>
    </source>
</reference>
<dbReference type="Gene3D" id="3.30.565.10">
    <property type="entry name" value="Histidine kinase-like ATPase, C-terminal domain"/>
    <property type="match status" value="1"/>
</dbReference>
<evidence type="ECO:0000256" key="3">
    <source>
        <dbReference type="ARBA" id="ARBA00023204"/>
    </source>
</evidence>
<dbReference type="InterPro" id="IPR013507">
    <property type="entry name" value="DNA_mismatch_S5_2-like"/>
</dbReference>
<name>A0A0R1XDZ3_9LACO</name>
<dbReference type="InterPro" id="IPR036890">
    <property type="entry name" value="HATPase_C_sf"/>
</dbReference>
<proteinExistence type="inferred from homology"/>
<comment type="function">
    <text evidence="4">This protein is involved in the repair of mismatches in DNA. It is required for dam-dependent methyl-directed DNA mismatch repair. May act as a 'molecular matchmaker', a protein that promotes the formation of a stable complex between two or more DNA-binding proteins in an ATP-dependent manner without itself being part of a final effector complex.</text>
</comment>
<dbReference type="Pfam" id="PF13589">
    <property type="entry name" value="HATPase_c_3"/>
    <property type="match status" value="1"/>
</dbReference>
<dbReference type="CDD" id="cd16926">
    <property type="entry name" value="HATPase_MutL-MLH-PMS-like"/>
    <property type="match status" value="1"/>
</dbReference>
<keyword evidence="9" id="KW-1185">Reference proteome</keyword>
<keyword evidence="2 4" id="KW-0227">DNA damage</keyword>
<comment type="similarity">
    <text evidence="1 4">Belongs to the DNA mismatch repair MutL/HexB family.</text>
</comment>
<dbReference type="GO" id="GO:0030983">
    <property type="term" value="F:mismatched DNA binding"/>
    <property type="evidence" value="ECO:0007669"/>
    <property type="project" value="InterPro"/>
</dbReference>
<evidence type="ECO:0000256" key="2">
    <source>
        <dbReference type="ARBA" id="ARBA00022763"/>
    </source>
</evidence>
<evidence type="ECO:0000256" key="5">
    <source>
        <dbReference type="SAM" id="MobiDB-lite"/>
    </source>
</evidence>
<dbReference type="InterPro" id="IPR042121">
    <property type="entry name" value="MutL_C_regsub"/>
</dbReference>
<dbReference type="InterPro" id="IPR037198">
    <property type="entry name" value="MutL_C_sf"/>
</dbReference>
<dbReference type="EMBL" id="AZGM01000076">
    <property type="protein sequence ID" value="KRM26692.1"/>
    <property type="molecule type" value="Genomic_DNA"/>
</dbReference>
<dbReference type="PANTHER" id="PTHR10073:SF12">
    <property type="entry name" value="DNA MISMATCH REPAIR PROTEIN MLH1"/>
    <property type="match status" value="1"/>
</dbReference>
<dbReference type="Proteomes" id="UP000051412">
    <property type="component" value="Unassembled WGS sequence"/>
</dbReference>
<sequence>MGQIHELNNVLADQIAAGEVIERPASIVKELVENSLDADSKRVDIIVENAGLDSIRVIDDGIGIAADDVPLAFRRHATSKISSRKDLFRVQTMGFRGEALPSIASVADVELTTAQEEKAAGTMIHLRGGETLANKPAPARRGTDVRVTDLFYNTPARLKYLKSPHTELARITDIINRLALANPSVAFSFTHNGKEIFRSAGNGNLQQVVAAIYGIQAGRKMLPISGEDDDFKVTGYVSLPELTRASRQYITITINHRYIRNFELTKAIIQGYESKLMVGRYPIAVVNIDLDPVLVDVNVHPAKREVRLSKEPQLTKLISQTIRNRIATENLIPDVDAQAFTPPSADVVSDLQRRLKEAAHPYNVAQPQPASAATASQPAPGEDAPSKEDRKAAVAHAENTDGEVSAPVIIHKASELSSGPMREFDARYQNEGTVAPFGEKDPQTQPTTPTKTENMELDVHDKSDQAQGRFPDLQYIGQLQGTFLLAQASDGLYIVDQHAAQERINYERYRKEIGQVSPDQQTFLVPLVLNYSTVDAMNINNHIDLLASVGLHLESFGQNSFLLRSHPTWFKEGQEEDTVKEMIDWLLKDGKLTVRQFRMKTAIMMSCKRAIKANHHLDDREARALLRRLPQCENPFNCPHGRPVTVHFNDRDLEKMFKRIQESHVPYADDFDDHDF</sequence>
<dbReference type="FunFam" id="3.30.565.10:FF:000003">
    <property type="entry name" value="DNA mismatch repair endonuclease MutL"/>
    <property type="match status" value="1"/>
</dbReference>
<dbReference type="NCBIfam" id="TIGR00585">
    <property type="entry name" value="mutl"/>
    <property type="match status" value="1"/>
</dbReference>
<dbReference type="NCBIfam" id="NF000950">
    <property type="entry name" value="PRK00095.1-3"/>
    <property type="match status" value="1"/>
</dbReference>
<dbReference type="SUPFAM" id="SSF118116">
    <property type="entry name" value="DNA mismatch repair protein MutL"/>
    <property type="match status" value="1"/>
</dbReference>
<comment type="caution">
    <text evidence="8">The sequence shown here is derived from an EMBL/GenBank/DDBJ whole genome shotgun (WGS) entry which is preliminary data.</text>
</comment>
<evidence type="ECO:0000259" key="7">
    <source>
        <dbReference type="SMART" id="SM01340"/>
    </source>
</evidence>
<dbReference type="InterPro" id="IPR020568">
    <property type="entry name" value="Ribosomal_Su5_D2-typ_SF"/>
</dbReference>
<organism evidence="8 9">
    <name type="scientific">Limosilactobacillus panis DSM 6035</name>
    <dbReference type="NCBI Taxonomy" id="1423782"/>
    <lineage>
        <taxon>Bacteria</taxon>
        <taxon>Bacillati</taxon>
        <taxon>Bacillota</taxon>
        <taxon>Bacilli</taxon>
        <taxon>Lactobacillales</taxon>
        <taxon>Lactobacillaceae</taxon>
        <taxon>Limosilactobacillus</taxon>
    </lineage>
</organism>
<dbReference type="InterPro" id="IPR002099">
    <property type="entry name" value="MutL/Mlh/PMS"/>
</dbReference>
<dbReference type="CDD" id="cd00782">
    <property type="entry name" value="MutL_Trans"/>
    <property type="match status" value="1"/>
</dbReference>
<dbReference type="Gene3D" id="3.30.1540.20">
    <property type="entry name" value="MutL, C-terminal domain, dimerisation subdomain"/>
    <property type="match status" value="1"/>
</dbReference>
<dbReference type="RefSeq" id="WP_047769748.1">
    <property type="nucleotide sequence ID" value="NZ_AZGM01000076.1"/>
</dbReference>
<feature type="domain" description="DNA mismatch repair protein S5" evidence="7">
    <location>
        <begin position="209"/>
        <end position="327"/>
    </location>
</feature>
<dbReference type="GO" id="GO:0140664">
    <property type="term" value="F:ATP-dependent DNA damage sensor activity"/>
    <property type="evidence" value="ECO:0007669"/>
    <property type="project" value="InterPro"/>
</dbReference>
<feature type="region of interest" description="Disordered" evidence="5">
    <location>
        <begin position="360"/>
        <end position="402"/>
    </location>
</feature>
<dbReference type="SUPFAM" id="SSF55874">
    <property type="entry name" value="ATPase domain of HSP90 chaperone/DNA topoisomerase II/histidine kinase"/>
    <property type="match status" value="1"/>
</dbReference>
<dbReference type="InterPro" id="IPR014790">
    <property type="entry name" value="MutL_C"/>
</dbReference>
<dbReference type="PATRIC" id="fig|1423782.4.peg.288"/>
<dbReference type="AlphaFoldDB" id="A0A0R1XDZ3"/>
<evidence type="ECO:0000313" key="9">
    <source>
        <dbReference type="Proteomes" id="UP000051412"/>
    </source>
</evidence>
<dbReference type="InterPro" id="IPR020667">
    <property type="entry name" value="DNA_mismatch_repair_MutL"/>
</dbReference>
<dbReference type="STRING" id="1423782.FD32_GL000281"/>
<dbReference type="SUPFAM" id="SSF54211">
    <property type="entry name" value="Ribosomal protein S5 domain 2-like"/>
    <property type="match status" value="1"/>
</dbReference>
<dbReference type="PANTHER" id="PTHR10073">
    <property type="entry name" value="DNA MISMATCH REPAIR PROTEIN MLH, PMS, MUTL"/>
    <property type="match status" value="1"/>
</dbReference>
<dbReference type="Pfam" id="PF01119">
    <property type="entry name" value="DNA_mis_repair"/>
    <property type="match status" value="1"/>
</dbReference>
<dbReference type="GO" id="GO:0006298">
    <property type="term" value="P:mismatch repair"/>
    <property type="evidence" value="ECO:0007669"/>
    <property type="project" value="UniProtKB-UniRule"/>
</dbReference>
<gene>
    <name evidence="4" type="primary">mutL</name>
    <name evidence="8" type="ORF">FD32_GL000281</name>
</gene>
<dbReference type="Gene3D" id="3.30.230.10">
    <property type="match status" value="1"/>
</dbReference>
<feature type="domain" description="MutL C-terminal dimerisation" evidence="6">
    <location>
        <begin position="475"/>
        <end position="617"/>
    </location>
</feature>
<evidence type="ECO:0000256" key="4">
    <source>
        <dbReference type="HAMAP-Rule" id="MF_00149"/>
    </source>
</evidence>
<dbReference type="GO" id="GO:0032300">
    <property type="term" value="C:mismatch repair complex"/>
    <property type="evidence" value="ECO:0007669"/>
    <property type="project" value="InterPro"/>
</dbReference>
<dbReference type="Pfam" id="PF08676">
    <property type="entry name" value="MutL_C"/>
    <property type="match status" value="1"/>
</dbReference>
<dbReference type="InterPro" id="IPR042120">
    <property type="entry name" value="MutL_C_dimsub"/>
</dbReference>
<evidence type="ECO:0000256" key="1">
    <source>
        <dbReference type="ARBA" id="ARBA00006082"/>
    </source>
</evidence>
<accession>A0A0R1XDZ3</accession>
<evidence type="ECO:0000313" key="8">
    <source>
        <dbReference type="EMBL" id="KRM26692.1"/>
    </source>
</evidence>
<dbReference type="OrthoDB" id="9763467at2"/>
<dbReference type="GO" id="GO:0005524">
    <property type="term" value="F:ATP binding"/>
    <property type="evidence" value="ECO:0007669"/>
    <property type="project" value="InterPro"/>
</dbReference>
<dbReference type="PROSITE" id="PS00058">
    <property type="entry name" value="DNA_MISMATCH_REPAIR_1"/>
    <property type="match status" value="1"/>
</dbReference>
<dbReference type="SMART" id="SM00853">
    <property type="entry name" value="MutL_C"/>
    <property type="match status" value="1"/>
</dbReference>
<dbReference type="SMART" id="SM01340">
    <property type="entry name" value="DNA_mis_repair"/>
    <property type="match status" value="1"/>
</dbReference>